<keyword evidence="2" id="KW-1185">Reference proteome</keyword>
<sequence length="201" mass="23319">MGVLLMEKRKRLYWTSCAAHCIDLMVERTEDLPQHKNALRKARKVANYIYNHSWSLALMKKFTKREIHRPAATRFATAFLTLQSMYQVRQPLEATFTYEEWISCDFANILEGKAVRKIVLKDKSFWPSVVYAIKTTKPLVEVLSLVNADKESAMGYLYNAMDLALEKIARNLSGEEKDYKEILIRNGMFSCINSCMLLHII</sequence>
<dbReference type="PANTHER" id="PTHR32166:SF122">
    <property type="entry name" value="OS09G0499600 PROTEIN"/>
    <property type="match status" value="1"/>
</dbReference>
<dbReference type="EMBL" id="JXTB01000018">
    <property type="protein sequence ID" value="PON76523.1"/>
    <property type="molecule type" value="Genomic_DNA"/>
</dbReference>
<comment type="caution">
    <text evidence="1">The sequence shown here is derived from an EMBL/GenBank/DDBJ whole genome shotgun (WGS) entry which is preliminary data.</text>
</comment>
<dbReference type="Proteomes" id="UP000237105">
    <property type="component" value="Unassembled WGS sequence"/>
</dbReference>
<name>A0A2P5DTA1_PARAD</name>
<reference evidence="2" key="1">
    <citation type="submission" date="2016-06" db="EMBL/GenBank/DDBJ databases">
        <title>Parallel loss of symbiosis genes in relatives of nitrogen-fixing non-legume Parasponia.</title>
        <authorList>
            <person name="Van Velzen R."/>
            <person name="Holmer R."/>
            <person name="Bu F."/>
            <person name="Rutten L."/>
            <person name="Van Zeijl A."/>
            <person name="Liu W."/>
            <person name="Santuari L."/>
            <person name="Cao Q."/>
            <person name="Sharma T."/>
            <person name="Shen D."/>
            <person name="Roswanjaya Y."/>
            <person name="Wardhani T."/>
            <person name="Kalhor M.S."/>
            <person name="Jansen J."/>
            <person name="Van den Hoogen J."/>
            <person name="Gungor B."/>
            <person name="Hartog M."/>
            <person name="Hontelez J."/>
            <person name="Verver J."/>
            <person name="Yang W.-C."/>
            <person name="Schijlen E."/>
            <person name="Repin R."/>
            <person name="Schilthuizen M."/>
            <person name="Schranz E."/>
            <person name="Heidstra R."/>
            <person name="Miyata K."/>
            <person name="Fedorova E."/>
            <person name="Kohlen W."/>
            <person name="Bisseling T."/>
            <person name="Smit S."/>
            <person name="Geurts R."/>
        </authorList>
    </citation>
    <scope>NUCLEOTIDE SEQUENCE [LARGE SCALE GENOMIC DNA]</scope>
    <source>
        <strain evidence="2">cv. WU1-14</strain>
    </source>
</reference>
<evidence type="ECO:0000313" key="1">
    <source>
        <dbReference type="EMBL" id="PON76523.1"/>
    </source>
</evidence>
<proteinExistence type="predicted"/>
<accession>A0A2P5DTA1</accession>
<organism evidence="1 2">
    <name type="scientific">Parasponia andersonii</name>
    <name type="common">Sponia andersonii</name>
    <dbReference type="NCBI Taxonomy" id="3476"/>
    <lineage>
        <taxon>Eukaryota</taxon>
        <taxon>Viridiplantae</taxon>
        <taxon>Streptophyta</taxon>
        <taxon>Embryophyta</taxon>
        <taxon>Tracheophyta</taxon>
        <taxon>Spermatophyta</taxon>
        <taxon>Magnoliopsida</taxon>
        <taxon>eudicotyledons</taxon>
        <taxon>Gunneridae</taxon>
        <taxon>Pentapetalae</taxon>
        <taxon>rosids</taxon>
        <taxon>fabids</taxon>
        <taxon>Rosales</taxon>
        <taxon>Cannabaceae</taxon>
        <taxon>Parasponia</taxon>
    </lineage>
</organism>
<evidence type="ECO:0000313" key="2">
    <source>
        <dbReference type="Proteomes" id="UP000237105"/>
    </source>
</evidence>
<gene>
    <name evidence="1" type="ORF">PanWU01x14_035770</name>
</gene>
<protein>
    <submittedName>
        <fullName evidence="1">Ribonuclease H-like domain containing protein</fullName>
    </submittedName>
</protein>
<dbReference type="STRING" id="3476.A0A2P5DTA1"/>
<dbReference type="SUPFAM" id="SSF53098">
    <property type="entry name" value="Ribonuclease H-like"/>
    <property type="match status" value="1"/>
</dbReference>
<dbReference type="OrthoDB" id="1166547at2759"/>
<dbReference type="PANTHER" id="PTHR32166">
    <property type="entry name" value="OSJNBA0013A04.12 PROTEIN"/>
    <property type="match status" value="1"/>
</dbReference>
<dbReference type="InterPro" id="IPR012337">
    <property type="entry name" value="RNaseH-like_sf"/>
</dbReference>
<dbReference type="AlphaFoldDB" id="A0A2P5DTA1"/>